<evidence type="ECO:0000256" key="12">
    <source>
        <dbReference type="ARBA" id="ARBA00023224"/>
    </source>
</evidence>
<dbReference type="InterPro" id="IPR017452">
    <property type="entry name" value="GPCR_Rhodpsn_7TM"/>
</dbReference>
<feature type="transmembrane region" description="Helical" evidence="14">
    <location>
        <begin position="276"/>
        <end position="295"/>
    </location>
</feature>
<keyword evidence="4 14" id="KW-1003">Cell membrane</keyword>
<feature type="transmembrane region" description="Helical" evidence="14">
    <location>
        <begin position="240"/>
        <end position="264"/>
    </location>
</feature>
<evidence type="ECO:0000256" key="5">
    <source>
        <dbReference type="ARBA" id="ARBA00022606"/>
    </source>
</evidence>
<sequence length="315" mass="35028">MDALGDRNHTAVTGFILLGLTDDPILQVILFIIILCIYLVTISGNLNTIILIRISSQLHHPMYFFLSHLAFVDMGYSSSVTPYMLINFLVERNTISYFGCGIQLGSATFFGTVESFLLAAMAYDRFVAVCNPLLYSTKMSTQVCVQLLIVAYVGGFLNASSFTICFFSLLFCGPNQVNHFFCDFAPLFELSCSDISTPIVFLSFTAGSIVVVTALVISVSYIYILITILKMRSTEGRHRAFSTCASHLTAVTLFYGTITFIYVLPKSSYTTDQNKVVSVFYMVVIPMLNPLIYSLRNNEIKGALKRELARKICSN</sequence>
<dbReference type="FunFam" id="1.20.1070.10:FF:000004">
    <property type="entry name" value="Olfactory receptor"/>
    <property type="match status" value="1"/>
</dbReference>
<keyword evidence="8 14" id="KW-1133">Transmembrane helix</keyword>
<evidence type="ECO:0000256" key="1">
    <source>
        <dbReference type="ARBA" id="ARBA00003929"/>
    </source>
</evidence>
<keyword evidence="9 13" id="KW-0297">G-protein coupled receptor</keyword>
<dbReference type="GO" id="GO:0004984">
    <property type="term" value="F:olfactory receptor activity"/>
    <property type="evidence" value="ECO:0007669"/>
    <property type="project" value="InterPro"/>
</dbReference>
<evidence type="ECO:0000256" key="6">
    <source>
        <dbReference type="ARBA" id="ARBA00022692"/>
    </source>
</evidence>
<evidence type="ECO:0000256" key="11">
    <source>
        <dbReference type="ARBA" id="ARBA00023170"/>
    </source>
</evidence>
<keyword evidence="11 13" id="KW-0675">Receptor</keyword>
<comment type="function">
    <text evidence="1">Putative odorant or sperm cell receptor.</text>
</comment>
<feature type="domain" description="G-protein coupled receptors family 1 profile" evidence="15">
    <location>
        <begin position="44"/>
        <end position="293"/>
    </location>
</feature>
<dbReference type="AlphaFoldDB" id="A0A8C4L069"/>
<evidence type="ECO:0000256" key="14">
    <source>
        <dbReference type="RuleBase" id="RU363047"/>
    </source>
</evidence>
<feature type="transmembrane region" description="Helical" evidence="14">
    <location>
        <begin position="144"/>
        <end position="171"/>
    </location>
</feature>
<feature type="transmembrane region" description="Helical" evidence="14">
    <location>
        <begin position="25"/>
        <end position="52"/>
    </location>
</feature>
<dbReference type="FunFam" id="1.10.1220.70:FF:000001">
    <property type="entry name" value="Olfactory receptor"/>
    <property type="match status" value="1"/>
</dbReference>
<evidence type="ECO:0000256" key="7">
    <source>
        <dbReference type="ARBA" id="ARBA00022725"/>
    </source>
</evidence>
<dbReference type="PRINTS" id="PR00245">
    <property type="entry name" value="OLFACTORYR"/>
</dbReference>
<organism evidence="16">
    <name type="scientific">Equus asinus asinus</name>
    <dbReference type="NCBI Taxonomy" id="83772"/>
    <lineage>
        <taxon>Eukaryota</taxon>
        <taxon>Metazoa</taxon>
        <taxon>Chordata</taxon>
        <taxon>Craniata</taxon>
        <taxon>Vertebrata</taxon>
        <taxon>Euteleostomi</taxon>
        <taxon>Mammalia</taxon>
        <taxon>Eutheria</taxon>
        <taxon>Laurasiatheria</taxon>
        <taxon>Perissodactyla</taxon>
        <taxon>Equidae</taxon>
        <taxon>Equus</taxon>
    </lineage>
</organism>
<dbReference type="Gene3D" id="1.20.1070.10">
    <property type="entry name" value="Rhodopsin 7-helix transmembrane proteins"/>
    <property type="match status" value="1"/>
</dbReference>
<keyword evidence="6 13" id="KW-0812">Transmembrane</keyword>
<evidence type="ECO:0000256" key="2">
    <source>
        <dbReference type="ARBA" id="ARBA00004651"/>
    </source>
</evidence>
<name>A0A8C4L069_EQUAS</name>
<dbReference type="SUPFAM" id="SSF81321">
    <property type="entry name" value="Family A G protein-coupled receptor-like"/>
    <property type="match status" value="1"/>
</dbReference>
<reference evidence="16" key="1">
    <citation type="submission" date="2023-03" db="UniProtKB">
        <authorList>
            <consortium name="Ensembl"/>
        </authorList>
    </citation>
    <scope>IDENTIFICATION</scope>
</reference>
<dbReference type="PROSITE" id="PS00237">
    <property type="entry name" value="G_PROTEIN_RECEP_F1_1"/>
    <property type="match status" value="1"/>
</dbReference>
<evidence type="ECO:0000256" key="4">
    <source>
        <dbReference type="ARBA" id="ARBA00022475"/>
    </source>
</evidence>
<dbReference type="PANTHER" id="PTHR48018">
    <property type="entry name" value="OLFACTORY RECEPTOR"/>
    <property type="match status" value="1"/>
</dbReference>
<dbReference type="Ensembl" id="ENSEAST00005004656.1">
    <property type="protein sequence ID" value="ENSEASP00005004246.1"/>
    <property type="gene ID" value="ENSEASG00005003222.1"/>
</dbReference>
<feature type="transmembrane region" description="Helical" evidence="14">
    <location>
        <begin position="199"/>
        <end position="228"/>
    </location>
</feature>
<feature type="transmembrane region" description="Helical" evidence="14">
    <location>
        <begin position="95"/>
        <end position="123"/>
    </location>
</feature>
<keyword evidence="5 14" id="KW-0716">Sensory transduction</keyword>
<dbReference type="GO" id="GO:0004930">
    <property type="term" value="F:G protein-coupled receptor activity"/>
    <property type="evidence" value="ECO:0007669"/>
    <property type="project" value="UniProtKB-KW"/>
</dbReference>
<dbReference type="Pfam" id="PF13853">
    <property type="entry name" value="7tm_4"/>
    <property type="match status" value="1"/>
</dbReference>
<keyword evidence="10 14" id="KW-0472">Membrane</keyword>
<dbReference type="InterPro" id="IPR000725">
    <property type="entry name" value="Olfact_rcpt"/>
</dbReference>
<dbReference type="CDD" id="cd15416">
    <property type="entry name" value="7tmA_OR5P-like"/>
    <property type="match status" value="1"/>
</dbReference>
<evidence type="ECO:0000313" key="16">
    <source>
        <dbReference type="Ensembl" id="ENSEASP00005004246.1"/>
    </source>
</evidence>
<protein>
    <recommendedName>
        <fullName evidence="14">Olfactory receptor</fullName>
    </recommendedName>
</protein>
<comment type="similarity">
    <text evidence="3 13">Belongs to the G-protein coupled receptor 1 family.</text>
</comment>
<keyword evidence="7 14" id="KW-0552">Olfaction</keyword>
<evidence type="ECO:0000256" key="8">
    <source>
        <dbReference type="ARBA" id="ARBA00022989"/>
    </source>
</evidence>
<keyword evidence="12 13" id="KW-0807">Transducer</keyword>
<dbReference type="PROSITE" id="PS50262">
    <property type="entry name" value="G_PROTEIN_RECEP_F1_2"/>
    <property type="match status" value="1"/>
</dbReference>
<accession>A0A8C4L069</accession>
<proteinExistence type="inferred from homology"/>
<evidence type="ECO:0000256" key="10">
    <source>
        <dbReference type="ARBA" id="ARBA00023136"/>
    </source>
</evidence>
<evidence type="ECO:0000259" key="15">
    <source>
        <dbReference type="PROSITE" id="PS50262"/>
    </source>
</evidence>
<dbReference type="PRINTS" id="PR00237">
    <property type="entry name" value="GPCRRHODOPSN"/>
</dbReference>
<dbReference type="InterPro" id="IPR000276">
    <property type="entry name" value="GPCR_Rhodpsn"/>
</dbReference>
<feature type="transmembrane region" description="Helical" evidence="14">
    <location>
        <begin position="64"/>
        <end position="89"/>
    </location>
</feature>
<comment type="subcellular location">
    <subcellularLocation>
        <location evidence="2 14">Cell membrane</location>
        <topology evidence="2 14">Multi-pass membrane protein</topology>
    </subcellularLocation>
</comment>
<dbReference type="GO" id="GO:0005886">
    <property type="term" value="C:plasma membrane"/>
    <property type="evidence" value="ECO:0007669"/>
    <property type="project" value="UniProtKB-SubCell"/>
</dbReference>
<evidence type="ECO:0000256" key="13">
    <source>
        <dbReference type="RuleBase" id="RU000688"/>
    </source>
</evidence>
<dbReference type="OMA" id="MHFTEGR"/>
<evidence type="ECO:0000256" key="3">
    <source>
        <dbReference type="ARBA" id="ARBA00010663"/>
    </source>
</evidence>
<evidence type="ECO:0000256" key="9">
    <source>
        <dbReference type="ARBA" id="ARBA00023040"/>
    </source>
</evidence>